<evidence type="ECO:0000313" key="2">
    <source>
        <dbReference type="Proteomes" id="UP000887458"/>
    </source>
</evidence>
<protein>
    <submittedName>
        <fullName evidence="1">Uncharacterized protein</fullName>
    </submittedName>
</protein>
<sequence>MSSNRRVFTKKRKEKIRFSFFSKSLPSQYQQRKKAVCPFHSVSVPSSILQDQHIDRFIHSFVVEKKTPITFNDKQINCRDNDKGTEFIDPIIFHYRYDCCELKHDIYRTDCNLITYVYVIFTSKYENFMFSI</sequence>
<organism evidence="1 2">
    <name type="scientific">Dermatophagoides pteronyssinus</name>
    <name type="common">European house dust mite</name>
    <dbReference type="NCBI Taxonomy" id="6956"/>
    <lineage>
        <taxon>Eukaryota</taxon>
        <taxon>Metazoa</taxon>
        <taxon>Ecdysozoa</taxon>
        <taxon>Arthropoda</taxon>
        <taxon>Chelicerata</taxon>
        <taxon>Arachnida</taxon>
        <taxon>Acari</taxon>
        <taxon>Acariformes</taxon>
        <taxon>Sarcoptiformes</taxon>
        <taxon>Astigmata</taxon>
        <taxon>Psoroptidia</taxon>
        <taxon>Analgoidea</taxon>
        <taxon>Pyroglyphidae</taxon>
        <taxon>Dermatophagoidinae</taxon>
        <taxon>Dermatophagoides</taxon>
    </lineage>
</organism>
<comment type="caution">
    <text evidence="1">The sequence shown here is derived from an EMBL/GenBank/DDBJ whole genome shotgun (WGS) entry which is preliminary data.</text>
</comment>
<dbReference type="Proteomes" id="UP000887458">
    <property type="component" value="Unassembled WGS sequence"/>
</dbReference>
<keyword evidence="2" id="KW-1185">Reference proteome</keyword>
<reference evidence="1 2" key="2">
    <citation type="journal article" date="2022" name="Mol. Biol. Evol.">
        <title>Comparative Genomics Reveals Insights into the Divergent Evolution of Astigmatic Mites and Household Pest Adaptations.</title>
        <authorList>
            <person name="Xiong Q."/>
            <person name="Wan A.T."/>
            <person name="Liu X."/>
            <person name="Fung C.S."/>
            <person name="Xiao X."/>
            <person name="Malainual N."/>
            <person name="Hou J."/>
            <person name="Wang L."/>
            <person name="Wang M."/>
            <person name="Yang K.Y."/>
            <person name="Cui Y."/>
            <person name="Leung E.L."/>
            <person name="Nong W."/>
            <person name="Shin S.K."/>
            <person name="Au S.W."/>
            <person name="Jeong K.Y."/>
            <person name="Chew F.T."/>
            <person name="Hui J.H."/>
            <person name="Leung T.F."/>
            <person name="Tungtrongchitr A."/>
            <person name="Zhong N."/>
            <person name="Liu Z."/>
            <person name="Tsui S.K."/>
        </authorList>
    </citation>
    <scope>NUCLEOTIDE SEQUENCE [LARGE SCALE GENOMIC DNA]</scope>
    <source>
        <strain evidence="1">Derp</strain>
    </source>
</reference>
<proteinExistence type="predicted"/>
<name>A0ABQ8JCG3_DERPT</name>
<reference evidence="1 2" key="1">
    <citation type="journal article" date="2018" name="J. Allergy Clin. Immunol.">
        <title>High-quality assembly of Dermatophagoides pteronyssinus genome and transcriptome reveals a wide range of novel allergens.</title>
        <authorList>
            <person name="Liu X.Y."/>
            <person name="Yang K.Y."/>
            <person name="Wang M.Q."/>
            <person name="Kwok J.S."/>
            <person name="Zeng X."/>
            <person name="Yang Z."/>
            <person name="Xiao X.J."/>
            <person name="Lau C.P."/>
            <person name="Li Y."/>
            <person name="Huang Z.M."/>
            <person name="Ba J.G."/>
            <person name="Yim A.K."/>
            <person name="Ouyang C.Y."/>
            <person name="Ngai S.M."/>
            <person name="Chan T.F."/>
            <person name="Leung E.L."/>
            <person name="Liu L."/>
            <person name="Liu Z.G."/>
            <person name="Tsui S.K."/>
        </authorList>
    </citation>
    <scope>NUCLEOTIDE SEQUENCE [LARGE SCALE GENOMIC DNA]</scope>
    <source>
        <strain evidence="1">Derp</strain>
    </source>
</reference>
<evidence type="ECO:0000313" key="1">
    <source>
        <dbReference type="EMBL" id="KAH9420100.1"/>
    </source>
</evidence>
<gene>
    <name evidence="1" type="ORF">DERP_001935</name>
</gene>
<accession>A0ABQ8JCG3</accession>
<dbReference type="EMBL" id="NJHN03000054">
    <property type="protein sequence ID" value="KAH9420100.1"/>
    <property type="molecule type" value="Genomic_DNA"/>
</dbReference>